<name>A0A450YJS4_9GAMM</name>
<dbReference type="EMBL" id="CAADFR010000104">
    <property type="protein sequence ID" value="VFK41783.1"/>
    <property type="molecule type" value="Genomic_DNA"/>
</dbReference>
<proteinExistence type="predicted"/>
<gene>
    <name evidence="1" type="ORF">BECKSD772F_GA0070984_11046</name>
</gene>
<accession>A0A450YJS4</accession>
<sequence length="130" mass="13476">MQSFPGQREDRGVLGLDGEDAVPVVGILEAIKHAPCGAITEHGLEERLADHGEPDPNAAGFPVVRLGQRVGAVGFHVPANIRPVLVRDGIGEGKPPGIRAVEGNVDGGVAGEMEDEFGVAHVLLLLGHSN</sequence>
<organism evidence="1">
    <name type="scientific">Candidatus Kentrum sp. SD</name>
    <dbReference type="NCBI Taxonomy" id="2126332"/>
    <lineage>
        <taxon>Bacteria</taxon>
        <taxon>Pseudomonadati</taxon>
        <taxon>Pseudomonadota</taxon>
        <taxon>Gammaproteobacteria</taxon>
        <taxon>Candidatus Kentrum</taxon>
    </lineage>
</organism>
<protein>
    <submittedName>
        <fullName evidence="1">Uncharacterized protein</fullName>
    </submittedName>
</protein>
<dbReference type="AlphaFoldDB" id="A0A450YJS4"/>
<evidence type="ECO:0000313" key="1">
    <source>
        <dbReference type="EMBL" id="VFK41783.1"/>
    </source>
</evidence>
<reference evidence="1" key="1">
    <citation type="submission" date="2019-02" db="EMBL/GenBank/DDBJ databases">
        <authorList>
            <person name="Gruber-Vodicka R. H."/>
            <person name="Seah K. B. B."/>
        </authorList>
    </citation>
    <scope>NUCLEOTIDE SEQUENCE</scope>
    <source>
        <strain evidence="1">BECK_S1321</strain>
    </source>
</reference>